<dbReference type="AlphaFoldDB" id="A0A7X2N0Q1"/>
<keyword evidence="1" id="KW-1133">Transmembrane helix</keyword>
<dbReference type="InterPro" id="IPR025164">
    <property type="entry name" value="Toastrack_DUF4097"/>
</dbReference>
<dbReference type="PANTHER" id="PTHR34094:SF1">
    <property type="entry name" value="PROTEIN FAM185A"/>
    <property type="match status" value="1"/>
</dbReference>
<evidence type="ECO:0000256" key="1">
    <source>
        <dbReference type="SAM" id="Phobius"/>
    </source>
</evidence>
<sequence>MNKKKSYKILGIFTTVIFIVMISCYIGAALIIKDANGSIIDMFKNFHGIYFNINDEYTNPEFTYSDSSLGSLSSTINQPLDNVNSVNIKTFSPDVKVNVGNTNEITVKLITKSNDIKLDKVVSNNELTVYVKAKKSIAHFNLPDCKVEVTLPANYKKSFNVDGKSADISITGIEFSDLNLHSVSGKINTTDTTAETLKLSTISGEIECSDATAKDLNLSTVSGDIKSSGKYNKLYSKSVSGEIKLQLSKDINDATVNTTSGDIKIQTSGDFGAKLDLSTTSGEIKNGLAVKNITSSNRKFTGESSDGSDRIIKAHTISGEIKID</sequence>
<dbReference type="EMBL" id="VULX01000036">
    <property type="protein sequence ID" value="MSR92558.1"/>
    <property type="molecule type" value="Genomic_DNA"/>
</dbReference>
<protein>
    <submittedName>
        <fullName evidence="3">DUF4097 domain-containing protein</fullName>
    </submittedName>
</protein>
<keyword evidence="1" id="KW-0472">Membrane</keyword>
<evidence type="ECO:0000313" key="4">
    <source>
        <dbReference type="Proteomes" id="UP000460287"/>
    </source>
</evidence>
<dbReference type="RefSeq" id="WP_154532567.1">
    <property type="nucleotide sequence ID" value="NZ_JAQXTV010000027.1"/>
</dbReference>
<gene>
    <name evidence="3" type="ORF">FYJ33_14570</name>
</gene>
<accession>A0A7X2N0Q1</accession>
<feature type="domain" description="DUF4097" evidence="2">
    <location>
        <begin position="84"/>
        <end position="323"/>
    </location>
</feature>
<dbReference type="Proteomes" id="UP000460287">
    <property type="component" value="Unassembled WGS sequence"/>
</dbReference>
<name>A0A7X2N0Q1_9CLOT</name>
<dbReference type="Pfam" id="PF13349">
    <property type="entry name" value="DUF4097"/>
    <property type="match status" value="1"/>
</dbReference>
<evidence type="ECO:0000259" key="2">
    <source>
        <dbReference type="Pfam" id="PF13349"/>
    </source>
</evidence>
<organism evidence="3 4">
    <name type="scientific">Inconstantimicrobium porci</name>
    <dbReference type="NCBI Taxonomy" id="2652291"/>
    <lineage>
        <taxon>Bacteria</taxon>
        <taxon>Bacillati</taxon>
        <taxon>Bacillota</taxon>
        <taxon>Clostridia</taxon>
        <taxon>Eubacteriales</taxon>
        <taxon>Clostridiaceae</taxon>
        <taxon>Inconstantimicrobium</taxon>
    </lineage>
</organism>
<reference evidence="3 4" key="1">
    <citation type="submission" date="2019-08" db="EMBL/GenBank/DDBJ databases">
        <title>In-depth cultivation of the pig gut microbiome towards novel bacterial diversity and tailored functional studies.</title>
        <authorList>
            <person name="Wylensek D."/>
            <person name="Hitch T.C.A."/>
            <person name="Clavel T."/>
        </authorList>
    </citation>
    <scope>NUCLEOTIDE SEQUENCE [LARGE SCALE GENOMIC DNA]</scope>
    <source>
        <strain evidence="3 4">WCA-383-APC-5B</strain>
    </source>
</reference>
<keyword evidence="1" id="KW-0812">Transmembrane</keyword>
<dbReference type="PROSITE" id="PS51257">
    <property type="entry name" value="PROKAR_LIPOPROTEIN"/>
    <property type="match status" value="1"/>
</dbReference>
<evidence type="ECO:0000313" key="3">
    <source>
        <dbReference type="EMBL" id="MSR92558.1"/>
    </source>
</evidence>
<dbReference type="PANTHER" id="PTHR34094">
    <property type="match status" value="1"/>
</dbReference>
<keyword evidence="4" id="KW-1185">Reference proteome</keyword>
<proteinExistence type="predicted"/>
<feature type="transmembrane region" description="Helical" evidence="1">
    <location>
        <begin position="12"/>
        <end position="32"/>
    </location>
</feature>
<comment type="caution">
    <text evidence="3">The sequence shown here is derived from an EMBL/GenBank/DDBJ whole genome shotgun (WGS) entry which is preliminary data.</text>
</comment>